<dbReference type="PANTHER" id="PTHR23257">
    <property type="entry name" value="SERINE-THREONINE PROTEIN KINASE"/>
    <property type="match status" value="1"/>
</dbReference>
<keyword evidence="3" id="KW-0418">Kinase</keyword>
<evidence type="ECO:0000256" key="1">
    <source>
        <dbReference type="SAM" id="SignalP"/>
    </source>
</evidence>
<gene>
    <name evidence="3" type="ORF">C2G38_2016631</name>
</gene>
<organism evidence="3 4">
    <name type="scientific">Gigaspora rosea</name>
    <dbReference type="NCBI Taxonomy" id="44941"/>
    <lineage>
        <taxon>Eukaryota</taxon>
        <taxon>Fungi</taxon>
        <taxon>Fungi incertae sedis</taxon>
        <taxon>Mucoromycota</taxon>
        <taxon>Glomeromycotina</taxon>
        <taxon>Glomeromycetes</taxon>
        <taxon>Diversisporales</taxon>
        <taxon>Gigasporaceae</taxon>
        <taxon>Gigaspora</taxon>
    </lineage>
</organism>
<evidence type="ECO:0000259" key="2">
    <source>
        <dbReference type="PROSITE" id="PS50011"/>
    </source>
</evidence>
<feature type="chain" id="PRO_5017206407" evidence="1">
    <location>
        <begin position="23"/>
        <end position="224"/>
    </location>
</feature>
<dbReference type="PROSITE" id="PS50011">
    <property type="entry name" value="PROTEIN_KINASE_DOM"/>
    <property type="match status" value="1"/>
</dbReference>
<keyword evidence="4" id="KW-1185">Reference proteome</keyword>
<proteinExistence type="predicted"/>
<dbReference type="Gene3D" id="1.10.510.10">
    <property type="entry name" value="Transferase(Phosphotransferase) domain 1"/>
    <property type="match status" value="1"/>
</dbReference>
<dbReference type="AlphaFoldDB" id="A0A397V6C8"/>
<evidence type="ECO:0000313" key="4">
    <source>
        <dbReference type="Proteomes" id="UP000266673"/>
    </source>
</evidence>
<keyword evidence="3" id="KW-0808">Transferase</keyword>
<dbReference type="OrthoDB" id="20872at2759"/>
<dbReference type="SUPFAM" id="SSF56112">
    <property type="entry name" value="Protein kinase-like (PK-like)"/>
    <property type="match status" value="1"/>
</dbReference>
<dbReference type="GO" id="GO:0007165">
    <property type="term" value="P:signal transduction"/>
    <property type="evidence" value="ECO:0007669"/>
    <property type="project" value="TreeGrafter"/>
</dbReference>
<dbReference type="InterPro" id="IPR011009">
    <property type="entry name" value="Kinase-like_dom_sf"/>
</dbReference>
<feature type="signal peptide" evidence="1">
    <location>
        <begin position="1"/>
        <end position="22"/>
    </location>
</feature>
<feature type="domain" description="Protein kinase" evidence="2">
    <location>
        <begin position="1"/>
        <end position="164"/>
    </location>
</feature>
<accession>A0A397V6C8</accession>
<dbReference type="EMBL" id="QKWP01000569">
    <property type="protein sequence ID" value="RIB17995.1"/>
    <property type="molecule type" value="Genomic_DNA"/>
</dbReference>
<reference evidence="3 4" key="1">
    <citation type="submission" date="2018-06" db="EMBL/GenBank/DDBJ databases">
        <title>Comparative genomics reveals the genomic features of Rhizophagus irregularis, R. cerebriforme, R. diaphanum and Gigaspora rosea, and their symbiotic lifestyle signature.</title>
        <authorList>
            <person name="Morin E."/>
            <person name="San Clemente H."/>
            <person name="Chen E.C.H."/>
            <person name="De La Providencia I."/>
            <person name="Hainaut M."/>
            <person name="Kuo A."/>
            <person name="Kohler A."/>
            <person name="Murat C."/>
            <person name="Tang N."/>
            <person name="Roy S."/>
            <person name="Loubradou J."/>
            <person name="Henrissat B."/>
            <person name="Grigoriev I.V."/>
            <person name="Corradi N."/>
            <person name="Roux C."/>
            <person name="Martin F.M."/>
        </authorList>
    </citation>
    <scope>NUCLEOTIDE SEQUENCE [LARGE SCALE GENOMIC DNA]</scope>
    <source>
        <strain evidence="3 4">DAOM 194757</strain>
    </source>
</reference>
<comment type="caution">
    <text evidence="3">The sequence shown here is derived from an EMBL/GenBank/DDBJ whole genome shotgun (WGS) entry which is preliminary data.</text>
</comment>
<dbReference type="GO" id="GO:0005524">
    <property type="term" value="F:ATP binding"/>
    <property type="evidence" value="ECO:0007669"/>
    <property type="project" value="InterPro"/>
</dbReference>
<dbReference type="InterPro" id="IPR000719">
    <property type="entry name" value="Prot_kinase_dom"/>
</dbReference>
<dbReference type="GO" id="GO:0004672">
    <property type="term" value="F:protein kinase activity"/>
    <property type="evidence" value="ECO:0007669"/>
    <property type="project" value="InterPro"/>
</dbReference>
<dbReference type="InterPro" id="IPR001245">
    <property type="entry name" value="Ser-Thr/Tyr_kinase_cat_dom"/>
</dbReference>
<dbReference type="Proteomes" id="UP000266673">
    <property type="component" value="Unassembled WGS sequence"/>
</dbReference>
<sequence length="224" mass="25729">MKWKNKLILLLCIASDLQAIHSNNIIHRDLHSGNILQDNLHSAYIADMGLSISSNIALKVESGGIYGILPYIAPEILNGGQYTTASDIYSFGIIMWEILYGKPVFYGQEFDHQLQLNICLNDLRPTITENSPECYINLMKMCWDRDPKQRPSAENIYKLFMEWQTNKEILLELSESEKILDGEIVKSPVYTKTNYTKTNYTSKFIRHTSSFYQDSGMNQLTVKD</sequence>
<protein>
    <submittedName>
        <fullName evidence="3">Kinase-like domain-containing protein</fullName>
    </submittedName>
</protein>
<dbReference type="Pfam" id="PF07714">
    <property type="entry name" value="PK_Tyr_Ser-Thr"/>
    <property type="match status" value="1"/>
</dbReference>
<dbReference type="PRINTS" id="PR00109">
    <property type="entry name" value="TYRKINASE"/>
</dbReference>
<keyword evidence="1" id="KW-0732">Signal</keyword>
<evidence type="ECO:0000313" key="3">
    <source>
        <dbReference type="EMBL" id="RIB17995.1"/>
    </source>
</evidence>
<dbReference type="InterPro" id="IPR050167">
    <property type="entry name" value="Ser_Thr_protein_kinase"/>
</dbReference>
<name>A0A397V6C8_9GLOM</name>
<dbReference type="STRING" id="44941.A0A397V6C8"/>
<dbReference type="GO" id="GO:0005737">
    <property type="term" value="C:cytoplasm"/>
    <property type="evidence" value="ECO:0007669"/>
    <property type="project" value="TreeGrafter"/>
</dbReference>